<accession>A0A2X2D9N4</accession>
<protein>
    <submittedName>
        <fullName evidence="1">Uncharacterized protein</fullName>
    </submittedName>
</protein>
<organism evidence="1 2">
    <name type="scientific">Pseudomonas luteola</name>
    <dbReference type="NCBI Taxonomy" id="47886"/>
    <lineage>
        <taxon>Bacteria</taxon>
        <taxon>Pseudomonadati</taxon>
        <taxon>Pseudomonadota</taxon>
        <taxon>Gammaproteobacteria</taxon>
        <taxon>Pseudomonadales</taxon>
        <taxon>Pseudomonadaceae</taxon>
        <taxon>Pseudomonas</taxon>
    </lineage>
</organism>
<evidence type="ECO:0000313" key="2">
    <source>
        <dbReference type="Proteomes" id="UP000250443"/>
    </source>
</evidence>
<evidence type="ECO:0000313" key="1">
    <source>
        <dbReference type="EMBL" id="SPZ16908.1"/>
    </source>
</evidence>
<dbReference type="Proteomes" id="UP000250443">
    <property type="component" value="Unassembled WGS sequence"/>
</dbReference>
<dbReference type="EMBL" id="UAUF01000016">
    <property type="protein sequence ID" value="SPZ16908.1"/>
    <property type="molecule type" value="Genomic_DNA"/>
</dbReference>
<dbReference type="AlphaFoldDB" id="A0A2X2D9N4"/>
<name>A0A2X2D9N4_PSELU</name>
<gene>
    <name evidence="1" type="ORF">NCTC11842_05948</name>
</gene>
<sequence length="40" mass="4666">MNNPADEHASKFGSIHKISLVPFTRRKQYIQIEIRPCRIA</sequence>
<reference evidence="1 2" key="1">
    <citation type="submission" date="2018-06" db="EMBL/GenBank/DDBJ databases">
        <authorList>
            <consortium name="Pathogen Informatics"/>
            <person name="Doyle S."/>
        </authorList>
    </citation>
    <scope>NUCLEOTIDE SEQUENCE [LARGE SCALE GENOMIC DNA]</scope>
    <source>
        <strain evidence="1 2">NCTC11842</strain>
    </source>
</reference>
<proteinExistence type="predicted"/>